<evidence type="ECO:0000313" key="3">
    <source>
        <dbReference type="Proteomes" id="UP000184447"/>
    </source>
</evidence>
<feature type="domain" description="NAD(P)-binding" evidence="1">
    <location>
        <begin position="15"/>
        <end position="330"/>
    </location>
</feature>
<dbReference type="SUPFAM" id="SSF51735">
    <property type="entry name" value="NAD(P)-binding Rossmann-fold domains"/>
    <property type="match status" value="1"/>
</dbReference>
<evidence type="ECO:0000313" key="2">
    <source>
        <dbReference type="EMBL" id="SHH29355.1"/>
    </source>
</evidence>
<dbReference type="Gene3D" id="3.40.50.720">
    <property type="entry name" value="NAD(P)-binding Rossmann-like Domain"/>
    <property type="match status" value="1"/>
</dbReference>
<keyword evidence="3" id="KW-1185">Reference proteome</keyword>
<dbReference type="Gene3D" id="3.90.25.10">
    <property type="entry name" value="UDP-galactose 4-epimerase, domain 1"/>
    <property type="match status" value="1"/>
</dbReference>
<organism evidence="2 3">
    <name type="scientific">Clostridium grantii DSM 8605</name>
    <dbReference type="NCBI Taxonomy" id="1121316"/>
    <lineage>
        <taxon>Bacteria</taxon>
        <taxon>Bacillati</taxon>
        <taxon>Bacillota</taxon>
        <taxon>Clostridia</taxon>
        <taxon>Eubacteriales</taxon>
        <taxon>Clostridiaceae</taxon>
        <taxon>Clostridium</taxon>
    </lineage>
</organism>
<dbReference type="AlphaFoldDB" id="A0A1M5RSV4"/>
<dbReference type="Proteomes" id="UP000184447">
    <property type="component" value="Unassembled WGS sequence"/>
</dbReference>
<dbReference type="Pfam" id="PF16363">
    <property type="entry name" value="GDP_Man_Dehyd"/>
    <property type="match status" value="1"/>
</dbReference>
<name>A0A1M5RSV4_9CLOT</name>
<evidence type="ECO:0000259" key="1">
    <source>
        <dbReference type="Pfam" id="PF16363"/>
    </source>
</evidence>
<dbReference type="EMBL" id="FQXM01000003">
    <property type="protein sequence ID" value="SHH29355.1"/>
    <property type="molecule type" value="Genomic_DNA"/>
</dbReference>
<dbReference type="InterPro" id="IPR013445">
    <property type="entry name" value="CDP_4_6_deHydtase"/>
</dbReference>
<dbReference type="OrthoDB" id="9779041at2"/>
<dbReference type="InterPro" id="IPR036291">
    <property type="entry name" value="NAD(P)-bd_dom_sf"/>
</dbReference>
<dbReference type="RefSeq" id="WP_073337042.1">
    <property type="nucleotide sequence ID" value="NZ_FQXM01000003.1"/>
</dbReference>
<dbReference type="CDD" id="cd05252">
    <property type="entry name" value="CDP_GD_SDR_e"/>
    <property type="match status" value="1"/>
</dbReference>
<proteinExistence type="predicted"/>
<dbReference type="InterPro" id="IPR016040">
    <property type="entry name" value="NAD(P)-bd_dom"/>
</dbReference>
<dbReference type="PANTHER" id="PTHR43000">
    <property type="entry name" value="DTDP-D-GLUCOSE 4,6-DEHYDRATASE-RELATED"/>
    <property type="match status" value="1"/>
</dbReference>
<reference evidence="2 3" key="1">
    <citation type="submission" date="2016-11" db="EMBL/GenBank/DDBJ databases">
        <authorList>
            <person name="Jaros S."/>
            <person name="Januszkiewicz K."/>
            <person name="Wedrychowicz H."/>
        </authorList>
    </citation>
    <scope>NUCLEOTIDE SEQUENCE [LARGE SCALE GENOMIC DNA]</scope>
    <source>
        <strain evidence="2 3">DSM 8605</strain>
    </source>
</reference>
<accession>A0A1M5RSV4</accession>
<dbReference type="STRING" id="1121316.SAMN02745207_00703"/>
<dbReference type="NCBIfam" id="TIGR02622">
    <property type="entry name" value="CDP_4_6_dhtase"/>
    <property type="match status" value="1"/>
</dbReference>
<gene>
    <name evidence="2" type="ORF">SAMN02745207_00703</name>
</gene>
<protein>
    <submittedName>
        <fullName evidence="2">CDP-glucose 4,6-dehydratase</fullName>
    </submittedName>
</protein>
<sequence>MDFDLLKSYKNKNVLVTGHTGFKGSWLTIWLLSLGANVIGYSLDPKRNEDNFVKANIKDKIVDIRGDIRNVDKLKKVFEIYKPEIVFHLAAQPLVRYSYANPKYTYDVNILGTVNILECIRECEETKIGIIITSDKCYKNNEWVWGYRENDRMGGYDPYSSSKSCAELIVSSYQNSFFNPEKFDKHGKVIASVRAGNVIGGGDWSEDRLIPDCIKALQKGKKITIRSPYSIRPWQHVLEPLSGYLLVGAKLASDGIQYADAWNFGPEYRNMINVLEIVEKVVNGWGSGSYSIENIKNNFHEAKLLSLDINKAKYYLQWYPRWGIDKTIEKIIEWYKNYENVDVYDMCIKQIEEYCEKN</sequence>